<dbReference type="FunFam" id="3.30.470.20:FF:000009">
    <property type="entry name" value="tubulin polyglutamylase TTLL5 isoform X1"/>
    <property type="match status" value="1"/>
</dbReference>
<accession>A0A6P7YCA5</accession>
<dbReference type="RefSeq" id="XP_030065121.1">
    <property type="nucleotide sequence ID" value="XM_030209261.1"/>
</dbReference>
<feature type="compositionally biased region" description="Polar residues" evidence="6">
    <location>
        <begin position="358"/>
        <end position="382"/>
    </location>
</feature>
<reference evidence="8 9" key="1">
    <citation type="submission" date="2025-04" db="UniProtKB">
        <authorList>
            <consortium name="RefSeq"/>
        </authorList>
    </citation>
    <scope>IDENTIFICATION</scope>
</reference>
<evidence type="ECO:0000256" key="2">
    <source>
        <dbReference type="ARBA" id="ARBA00022598"/>
    </source>
</evidence>
<dbReference type="PROSITE" id="PS51221">
    <property type="entry name" value="TTL"/>
    <property type="match status" value="1"/>
</dbReference>
<evidence type="ECO:0000256" key="1">
    <source>
        <dbReference type="ARBA" id="ARBA00006820"/>
    </source>
</evidence>
<keyword evidence="2" id="KW-0436">Ligase</keyword>
<evidence type="ECO:0000313" key="10">
    <source>
        <dbReference type="RefSeq" id="XP_030065123.1"/>
    </source>
</evidence>
<keyword evidence="7" id="KW-1185">Reference proteome</keyword>
<dbReference type="RefSeq" id="XP_030065123.1">
    <property type="nucleotide sequence ID" value="XM_030209263.1"/>
</dbReference>
<sequence length="1163" mass="131573">MASASTEPYSISFGKNNHHRSQNFRVQLAGKPQESHARSLPVQEVKSIWRLEKKNVNPVQDQKLGHSGIPPQRTLSFYSDPFCNARIAPPPLIAAVHNTSKSLSRSPSNSSEGTLPSHQPTHGHGCKSYQKLESLCLKFGGLGRRDLSSPYRNPLNSSITKGNAVESAMSSCVNQYLPQSATVELPNPGVRSSPPISSGKLISNSFKPTLNTNLFLRPSSAKVPSNQSRQNRKVKTSHVPQPSAPEAWHHSGGTGDGIALSLPSKPLSTSPISLEQTTNVTTALYDQSVTSPRLEKALWQTEEDGKSQKIFHARNKSQKIFHARNKEVKLTEAVKKVMGNSWGKNMFSDLSLDTDQQANVSLPNDSSSGSNRGQIQTTSYASPRQEDNQAHPHLMENRNLRYSSLNMGNSNVCTKRISAHLLASSTDSPENGALSTTRTAVPVKSKDPTAKGAGAQQMNVSDMTAQISTIELEKKHHSPQRSKWEADSLQDLNTETDWHLPEHEETEDVERELPENLEHFSSQEDNDDESDCSSEGGALSSGSVTAISRECESVIPAPKHEDKIIKPALTLSIFPNVPPTLYFATRDEMVELLPWVQRKLMRWKMSNVTPNIVKQVVLRSHFRITKRNYDWLGCWGHHMKSPGFKTIREYQKLNHFPGSFQIGRKDRLWRNLSRMQARFGKKEFNFFPQSFILPQDVKLLKKTWEEGGTRQKWIVKPPASARGIGIQVIHKWSQLPKRRPLLVQRYLHKPYLISGSKFDLRIYVYVTSYDPLRIYVFTDGLVRFASCKYSSSTKTLNNKFMHLTNYSVNKKNTEYESNTDETACQGHKWALKALWSYLNQKGVNSDKIWEKIKDIVIKTVIASEPYVTSLVKMYVQKPYCCHELFGFDIMLDENLKPWILEVNISPSLHSNSALDINIKGQMIRDLLNLAGFVLPPKEDIIANNVSASSSSISLSSLEKEKPRVTIDLFPEEKMKRAYYLSQKLPDEDFYSSILDTLTPDDVRILVETEDEFTRRGCFERVFPSPISSRYLRFFEQLRYLNILTDQWEQKYYWNKERGIDLLRRLCLRNFHMGSVSDSYHLWSVPKCHLRNDLHLNGFSKPEVAKLGKPSLQKEKNPSSGDDLLQSFRLTCQSGLPVIRSVTVTEKNHLPQSLSSLSDIALLV</sequence>
<name>A0A6P7YCA5_9AMPH</name>
<evidence type="ECO:0000256" key="4">
    <source>
        <dbReference type="ARBA" id="ARBA00022741"/>
    </source>
</evidence>
<dbReference type="GO" id="GO:0015631">
    <property type="term" value="F:tubulin binding"/>
    <property type="evidence" value="ECO:0007669"/>
    <property type="project" value="TreeGrafter"/>
</dbReference>
<feature type="compositionally biased region" description="Low complexity" evidence="6">
    <location>
        <begin position="100"/>
        <end position="111"/>
    </location>
</feature>
<feature type="region of interest" description="Disordered" evidence="6">
    <location>
        <begin position="1"/>
        <end position="20"/>
    </location>
</feature>
<comment type="similarity">
    <text evidence="1">Belongs to the tubulin--tyrosine ligase family.</text>
</comment>
<dbReference type="RefSeq" id="XP_030065124.1">
    <property type="nucleotide sequence ID" value="XM_030209264.1"/>
</dbReference>
<dbReference type="GeneID" id="115474002"/>
<dbReference type="GO" id="GO:0036064">
    <property type="term" value="C:ciliary basal body"/>
    <property type="evidence" value="ECO:0007669"/>
    <property type="project" value="TreeGrafter"/>
</dbReference>
<evidence type="ECO:0000313" key="9">
    <source>
        <dbReference type="RefSeq" id="XP_030065122.1"/>
    </source>
</evidence>
<evidence type="ECO:0000256" key="3">
    <source>
        <dbReference type="ARBA" id="ARBA00022701"/>
    </source>
</evidence>
<evidence type="ECO:0000313" key="8">
    <source>
        <dbReference type="RefSeq" id="XP_030065121.1"/>
    </source>
</evidence>
<protein>
    <submittedName>
        <fullName evidence="8 9">Tubulin polyglutamylase TTLL4</fullName>
    </submittedName>
</protein>
<dbReference type="AlphaFoldDB" id="A0A6P7YCA5"/>
<feature type="region of interest" description="Disordered" evidence="6">
    <location>
        <begin position="217"/>
        <end position="264"/>
    </location>
</feature>
<dbReference type="Pfam" id="PF03133">
    <property type="entry name" value="TTL"/>
    <property type="match status" value="1"/>
</dbReference>
<dbReference type="OrthoDB" id="202825at2759"/>
<dbReference type="GO" id="GO:0070740">
    <property type="term" value="F:tubulin-glutamic acid ligase activity"/>
    <property type="evidence" value="ECO:0007669"/>
    <property type="project" value="TreeGrafter"/>
</dbReference>
<feature type="compositionally biased region" description="Polar residues" evidence="6">
    <location>
        <begin position="1"/>
        <end position="15"/>
    </location>
</feature>
<dbReference type="KEGG" id="muo:115474002"/>
<evidence type="ECO:0000313" key="7">
    <source>
        <dbReference type="Proteomes" id="UP000515156"/>
    </source>
</evidence>
<evidence type="ECO:0000256" key="6">
    <source>
        <dbReference type="SAM" id="MobiDB-lite"/>
    </source>
</evidence>
<evidence type="ECO:0000313" key="11">
    <source>
        <dbReference type="RefSeq" id="XP_030065124.1"/>
    </source>
</evidence>
<organism evidence="7 9">
    <name type="scientific">Microcaecilia unicolor</name>
    <dbReference type="NCBI Taxonomy" id="1415580"/>
    <lineage>
        <taxon>Eukaryota</taxon>
        <taxon>Metazoa</taxon>
        <taxon>Chordata</taxon>
        <taxon>Craniata</taxon>
        <taxon>Vertebrata</taxon>
        <taxon>Euteleostomi</taxon>
        <taxon>Amphibia</taxon>
        <taxon>Gymnophiona</taxon>
        <taxon>Siphonopidae</taxon>
        <taxon>Microcaecilia</taxon>
    </lineage>
</organism>
<feature type="compositionally biased region" description="Polar residues" evidence="6">
    <location>
        <begin position="424"/>
        <end position="439"/>
    </location>
</feature>
<dbReference type="Proteomes" id="UP000515156">
    <property type="component" value="Chromosome 7"/>
</dbReference>
<dbReference type="PANTHER" id="PTHR12241:SF162">
    <property type="entry name" value="TUBULIN MONOGLUTAMYLASE TTLL4"/>
    <property type="match status" value="1"/>
</dbReference>
<dbReference type="GO" id="GO:0000226">
    <property type="term" value="P:microtubule cytoskeleton organization"/>
    <property type="evidence" value="ECO:0007669"/>
    <property type="project" value="TreeGrafter"/>
</dbReference>
<keyword evidence="5" id="KW-0067">ATP-binding</keyword>
<feature type="region of interest" description="Disordered" evidence="6">
    <location>
        <begin position="358"/>
        <end position="389"/>
    </location>
</feature>
<dbReference type="Gene3D" id="3.30.470.20">
    <property type="entry name" value="ATP-grasp fold, B domain"/>
    <property type="match status" value="1"/>
</dbReference>
<feature type="region of interest" description="Disordered" evidence="6">
    <location>
        <begin position="521"/>
        <end position="543"/>
    </location>
</feature>
<feature type="region of interest" description="Disordered" evidence="6">
    <location>
        <begin position="99"/>
        <end position="126"/>
    </location>
</feature>
<keyword evidence="4" id="KW-0547">Nucleotide-binding</keyword>
<evidence type="ECO:0000256" key="5">
    <source>
        <dbReference type="ARBA" id="ARBA00022840"/>
    </source>
</evidence>
<feature type="region of interest" description="Disordered" evidence="6">
    <location>
        <begin position="424"/>
        <end position="455"/>
    </location>
</feature>
<dbReference type="CTD" id="9654"/>
<dbReference type="GO" id="GO:0005874">
    <property type="term" value="C:microtubule"/>
    <property type="evidence" value="ECO:0007669"/>
    <property type="project" value="UniProtKB-KW"/>
</dbReference>
<proteinExistence type="inferred from homology"/>
<dbReference type="PANTHER" id="PTHR12241">
    <property type="entry name" value="TUBULIN POLYGLUTAMYLASE"/>
    <property type="match status" value="1"/>
</dbReference>
<dbReference type="InterPro" id="IPR004344">
    <property type="entry name" value="TTL/TTLL_fam"/>
</dbReference>
<gene>
    <name evidence="8 9 10 11" type="primary">TTLL4</name>
</gene>
<keyword evidence="3" id="KW-0493">Microtubule</keyword>
<dbReference type="RefSeq" id="XP_030065122.1">
    <property type="nucleotide sequence ID" value="XM_030209262.1"/>
</dbReference>
<dbReference type="GO" id="GO:0005524">
    <property type="term" value="F:ATP binding"/>
    <property type="evidence" value="ECO:0007669"/>
    <property type="project" value="UniProtKB-KW"/>
</dbReference>
<dbReference type="SUPFAM" id="SSF56059">
    <property type="entry name" value="Glutathione synthetase ATP-binding domain-like"/>
    <property type="match status" value="1"/>
</dbReference>